<name>A0A395UNT6_PHOVU</name>
<organism evidence="2 3">
    <name type="scientific">Phocaeicola vulgatus</name>
    <name type="common">Bacteroides vulgatus</name>
    <dbReference type="NCBI Taxonomy" id="821"/>
    <lineage>
        <taxon>Bacteria</taxon>
        <taxon>Pseudomonadati</taxon>
        <taxon>Bacteroidota</taxon>
        <taxon>Bacteroidia</taxon>
        <taxon>Bacteroidales</taxon>
        <taxon>Bacteroidaceae</taxon>
        <taxon>Phocaeicola</taxon>
    </lineage>
</organism>
<evidence type="ECO:0000313" key="2">
    <source>
        <dbReference type="EMBL" id="RGR35394.1"/>
    </source>
</evidence>
<feature type="transmembrane region" description="Helical" evidence="1">
    <location>
        <begin position="6"/>
        <end position="21"/>
    </location>
</feature>
<keyword evidence="1" id="KW-1133">Transmembrane helix</keyword>
<sequence>MSIADVIILIVISLGIYHFLTKRKVPKDGRNNEKKQVPGVEKDKRENIQEKAPVIRVIFQVENTEEDDLAKEIADMFLDGRTYYYSGKKPEETKEKTEDTEMEKFVRFEDVQWNLIKTIQV</sequence>
<dbReference type="AlphaFoldDB" id="A0A395UNT6"/>
<reference evidence="2 3" key="1">
    <citation type="submission" date="2018-08" db="EMBL/GenBank/DDBJ databases">
        <title>A genome reference for cultivated species of the human gut microbiota.</title>
        <authorList>
            <person name="Zou Y."/>
            <person name="Xue W."/>
            <person name="Luo G."/>
        </authorList>
    </citation>
    <scope>NUCLEOTIDE SEQUENCE [LARGE SCALE GENOMIC DNA]</scope>
    <source>
        <strain evidence="2 3">AF25-30LB</strain>
    </source>
</reference>
<comment type="caution">
    <text evidence="2">The sequence shown here is derived from an EMBL/GenBank/DDBJ whole genome shotgun (WGS) entry which is preliminary data.</text>
</comment>
<dbReference type="RefSeq" id="WP_117893508.1">
    <property type="nucleotide sequence ID" value="NZ_DAWEQP010000100.1"/>
</dbReference>
<keyword evidence="1" id="KW-0472">Membrane</keyword>
<gene>
    <name evidence="2" type="ORF">DWY53_17140</name>
</gene>
<evidence type="ECO:0000256" key="1">
    <source>
        <dbReference type="SAM" id="Phobius"/>
    </source>
</evidence>
<evidence type="ECO:0000313" key="3">
    <source>
        <dbReference type="Proteomes" id="UP000266497"/>
    </source>
</evidence>
<dbReference type="Proteomes" id="UP000266497">
    <property type="component" value="Unassembled WGS sequence"/>
</dbReference>
<accession>A0A395UNT6</accession>
<dbReference type="EMBL" id="QRUD01000056">
    <property type="protein sequence ID" value="RGR35394.1"/>
    <property type="molecule type" value="Genomic_DNA"/>
</dbReference>
<proteinExistence type="predicted"/>
<keyword evidence="1" id="KW-0812">Transmembrane</keyword>
<protein>
    <submittedName>
        <fullName evidence="2">Uncharacterized protein</fullName>
    </submittedName>
</protein>